<feature type="region of interest" description="Disordered" evidence="1">
    <location>
        <begin position="1"/>
        <end position="36"/>
    </location>
</feature>
<organism evidence="3 4">
    <name type="scientific">Nocardia lasii</name>
    <dbReference type="NCBI Taxonomy" id="1616107"/>
    <lineage>
        <taxon>Bacteria</taxon>
        <taxon>Bacillati</taxon>
        <taxon>Actinomycetota</taxon>
        <taxon>Actinomycetes</taxon>
        <taxon>Mycobacteriales</taxon>
        <taxon>Nocardiaceae</taxon>
        <taxon>Nocardia</taxon>
    </lineage>
</organism>
<keyword evidence="2" id="KW-0472">Membrane</keyword>
<keyword evidence="4" id="KW-1185">Reference proteome</keyword>
<keyword evidence="2" id="KW-0812">Transmembrane</keyword>
<dbReference type="EMBL" id="JBHSQN010000003">
    <property type="protein sequence ID" value="MFC6011154.1"/>
    <property type="molecule type" value="Genomic_DNA"/>
</dbReference>
<sequence>MSNDEGSDDSSNGPTAGGDAPGPPAPHRHVDPAVAPHLLGTRHGVVHRGRPRWSTLALIAIFTAALILYLVFTPGS</sequence>
<dbReference type="Proteomes" id="UP001596223">
    <property type="component" value="Unassembled WGS sequence"/>
</dbReference>
<evidence type="ECO:0000256" key="2">
    <source>
        <dbReference type="SAM" id="Phobius"/>
    </source>
</evidence>
<evidence type="ECO:0000313" key="4">
    <source>
        <dbReference type="Proteomes" id="UP001596223"/>
    </source>
</evidence>
<dbReference type="RefSeq" id="WP_378602260.1">
    <property type="nucleotide sequence ID" value="NZ_JBHSQN010000003.1"/>
</dbReference>
<proteinExistence type="predicted"/>
<gene>
    <name evidence="3" type="ORF">ACFP3H_08840</name>
</gene>
<evidence type="ECO:0000313" key="3">
    <source>
        <dbReference type="EMBL" id="MFC6011154.1"/>
    </source>
</evidence>
<protein>
    <submittedName>
        <fullName evidence="3">Uncharacterized protein</fullName>
    </submittedName>
</protein>
<evidence type="ECO:0000256" key="1">
    <source>
        <dbReference type="SAM" id="MobiDB-lite"/>
    </source>
</evidence>
<reference evidence="4" key="1">
    <citation type="journal article" date="2019" name="Int. J. Syst. Evol. Microbiol.">
        <title>The Global Catalogue of Microorganisms (GCM) 10K type strain sequencing project: providing services to taxonomists for standard genome sequencing and annotation.</title>
        <authorList>
            <consortium name="The Broad Institute Genomics Platform"/>
            <consortium name="The Broad Institute Genome Sequencing Center for Infectious Disease"/>
            <person name="Wu L."/>
            <person name="Ma J."/>
        </authorList>
    </citation>
    <scope>NUCLEOTIDE SEQUENCE [LARGE SCALE GENOMIC DNA]</scope>
    <source>
        <strain evidence="4">CCUG 36956</strain>
    </source>
</reference>
<comment type="caution">
    <text evidence="3">The sequence shown here is derived from an EMBL/GenBank/DDBJ whole genome shotgun (WGS) entry which is preliminary data.</text>
</comment>
<name>A0ABW1JR34_9NOCA</name>
<keyword evidence="2" id="KW-1133">Transmembrane helix</keyword>
<accession>A0ABW1JR34</accession>
<feature type="transmembrane region" description="Helical" evidence="2">
    <location>
        <begin position="53"/>
        <end position="72"/>
    </location>
</feature>